<feature type="signal peptide" evidence="1">
    <location>
        <begin position="1"/>
        <end position="27"/>
    </location>
</feature>
<reference evidence="3 4" key="1">
    <citation type="submission" date="2013-03" db="EMBL/GenBank/DDBJ databases">
        <title>Salinisphaera hydrothermalis C41B8 Genome Sequencing.</title>
        <authorList>
            <person name="Li C."/>
            <person name="Lai Q."/>
            <person name="Shao Z."/>
        </authorList>
    </citation>
    <scope>NUCLEOTIDE SEQUENCE [LARGE SCALE GENOMIC DNA]</scope>
    <source>
        <strain evidence="3 4">C41B8</strain>
    </source>
</reference>
<dbReference type="STRING" id="1304275.C41B8_13675"/>
<proteinExistence type="predicted"/>
<dbReference type="PANTHER" id="PTHR35272">
    <property type="entry name" value="THIOL:DISULFIDE INTERCHANGE PROTEIN DSBC-RELATED"/>
    <property type="match status" value="1"/>
</dbReference>
<dbReference type="OrthoDB" id="9780340at2"/>
<dbReference type="GO" id="GO:0042597">
    <property type="term" value="C:periplasmic space"/>
    <property type="evidence" value="ECO:0007669"/>
    <property type="project" value="InterPro"/>
</dbReference>
<dbReference type="SUPFAM" id="SSF52833">
    <property type="entry name" value="Thioredoxin-like"/>
    <property type="match status" value="1"/>
</dbReference>
<evidence type="ECO:0000259" key="2">
    <source>
        <dbReference type="Pfam" id="PF13098"/>
    </source>
</evidence>
<feature type="domain" description="Thioredoxin-like fold" evidence="2">
    <location>
        <begin position="129"/>
        <end position="243"/>
    </location>
</feature>
<dbReference type="InterPro" id="IPR009094">
    <property type="entry name" value="DiS-bond_isomerase_DsbC/G_N_sf"/>
</dbReference>
<feature type="chain" id="PRO_5001776442" evidence="1">
    <location>
        <begin position="28"/>
        <end position="264"/>
    </location>
</feature>
<evidence type="ECO:0000313" key="4">
    <source>
        <dbReference type="Proteomes" id="UP000028302"/>
    </source>
</evidence>
<accession>A0A084IIY4</accession>
<evidence type="ECO:0000313" key="3">
    <source>
        <dbReference type="EMBL" id="KEZ76668.1"/>
    </source>
</evidence>
<evidence type="ECO:0000256" key="1">
    <source>
        <dbReference type="SAM" id="SignalP"/>
    </source>
</evidence>
<organism evidence="3 4">
    <name type="scientific">Salinisphaera hydrothermalis (strain C41B8)</name>
    <dbReference type="NCBI Taxonomy" id="1304275"/>
    <lineage>
        <taxon>Bacteria</taxon>
        <taxon>Pseudomonadati</taxon>
        <taxon>Pseudomonadota</taxon>
        <taxon>Gammaproteobacteria</taxon>
        <taxon>Salinisphaerales</taxon>
        <taxon>Salinisphaeraceae</taxon>
        <taxon>Salinisphaera</taxon>
    </lineage>
</organism>
<gene>
    <name evidence="3" type="ORF">C41B8_13675</name>
</gene>
<dbReference type="Pfam" id="PF13098">
    <property type="entry name" value="Thioredoxin_2"/>
    <property type="match status" value="1"/>
</dbReference>
<dbReference type="RefSeq" id="WP_037339300.1">
    <property type="nucleotide sequence ID" value="NZ_APNK01000024.1"/>
</dbReference>
<name>A0A084IIY4_SALHC</name>
<dbReference type="NCBIfam" id="NF008657">
    <property type="entry name" value="PRK11657.1"/>
    <property type="match status" value="1"/>
</dbReference>
<comment type="caution">
    <text evidence="3">The sequence shown here is derived from an EMBL/GenBank/DDBJ whole genome shotgun (WGS) entry which is preliminary data.</text>
</comment>
<dbReference type="InterPro" id="IPR051470">
    <property type="entry name" value="Thiol:disulfide_interchange"/>
</dbReference>
<dbReference type="PANTHER" id="PTHR35272:SF4">
    <property type="entry name" value="THIOL:DISULFIDE INTERCHANGE PROTEIN DSBG"/>
    <property type="match status" value="1"/>
</dbReference>
<keyword evidence="4" id="KW-1185">Reference proteome</keyword>
<dbReference type="Gene3D" id="3.10.450.70">
    <property type="entry name" value="Disulphide bond isomerase, DsbC/G, N-terminal"/>
    <property type="match status" value="1"/>
</dbReference>
<dbReference type="EMBL" id="APNK01000024">
    <property type="protein sequence ID" value="KEZ76668.1"/>
    <property type="molecule type" value="Genomic_DNA"/>
</dbReference>
<dbReference type="Proteomes" id="UP000028302">
    <property type="component" value="Unassembled WGS sequence"/>
</dbReference>
<dbReference type="AlphaFoldDB" id="A0A084IIY4"/>
<dbReference type="InterPro" id="IPR036249">
    <property type="entry name" value="Thioredoxin-like_sf"/>
</dbReference>
<dbReference type="eggNOG" id="COG1651">
    <property type="taxonomic scope" value="Bacteria"/>
</dbReference>
<protein>
    <submittedName>
        <fullName evidence="3">Fis family transcriptional regulator</fullName>
    </submittedName>
</protein>
<dbReference type="Gene3D" id="3.40.30.10">
    <property type="entry name" value="Glutaredoxin"/>
    <property type="match status" value="1"/>
</dbReference>
<dbReference type="InterPro" id="IPR012336">
    <property type="entry name" value="Thioredoxin-like_fold"/>
</dbReference>
<sequence>MTRHNALVAAITGIALISGIAAGPAAAESAPQPNYPKVLRRMVDAGQIQVVKQFPTDKPGLTGYLAKRDGYQTVVYGEDGYLMLGPLYGPKGTNLSKRYKRQHQSRPDVAQTIDGLDSEHLITEGAADAPALYVFLDPNCIFCHKLYQQTKPLVAAGKLQIHWILVGALGPSSIGRAATILSADDPVGMLAQDEADFDVANEQGGVTPKKPNDKMASVLDRHRDAMFNVGGRGTPVVLFQDPDGHWQSRQGLPPVGWLDHYAQD</sequence>
<keyword evidence="1" id="KW-0732">Signal</keyword>